<protein>
    <submittedName>
        <fullName evidence="2">Uncharacterized protein</fullName>
    </submittedName>
</protein>
<reference evidence="2 3" key="1">
    <citation type="submission" date="2021-06" db="EMBL/GenBank/DDBJ databases">
        <title>Caerostris darwini draft genome.</title>
        <authorList>
            <person name="Kono N."/>
            <person name="Arakawa K."/>
        </authorList>
    </citation>
    <scope>NUCLEOTIDE SEQUENCE [LARGE SCALE GENOMIC DNA]</scope>
</reference>
<evidence type="ECO:0000313" key="2">
    <source>
        <dbReference type="EMBL" id="GIY32593.1"/>
    </source>
</evidence>
<proteinExistence type="predicted"/>
<keyword evidence="3" id="KW-1185">Reference proteome</keyword>
<accession>A0AAV4SE31</accession>
<comment type="caution">
    <text evidence="2">The sequence shown here is derived from an EMBL/GenBank/DDBJ whole genome shotgun (WGS) entry which is preliminary data.</text>
</comment>
<feature type="region of interest" description="Disordered" evidence="1">
    <location>
        <begin position="1"/>
        <end position="30"/>
    </location>
</feature>
<evidence type="ECO:0000313" key="3">
    <source>
        <dbReference type="Proteomes" id="UP001054837"/>
    </source>
</evidence>
<evidence type="ECO:0000256" key="1">
    <source>
        <dbReference type="SAM" id="MobiDB-lite"/>
    </source>
</evidence>
<gene>
    <name evidence="2" type="ORF">CDAR_412851</name>
</gene>
<dbReference type="AlphaFoldDB" id="A0AAV4SE31"/>
<sequence length="66" mass="7525">MNAVRAERADVRSWGGTSPNSEEEEKVSRIVCLQNEKGGGGRAKRWPMERERDSQFEELNLICMLS</sequence>
<dbReference type="Proteomes" id="UP001054837">
    <property type="component" value="Unassembled WGS sequence"/>
</dbReference>
<dbReference type="EMBL" id="BPLQ01007823">
    <property type="protein sequence ID" value="GIY32593.1"/>
    <property type="molecule type" value="Genomic_DNA"/>
</dbReference>
<feature type="compositionally biased region" description="Basic and acidic residues" evidence="1">
    <location>
        <begin position="1"/>
        <end position="11"/>
    </location>
</feature>
<organism evidence="2 3">
    <name type="scientific">Caerostris darwini</name>
    <dbReference type="NCBI Taxonomy" id="1538125"/>
    <lineage>
        <taxon>Eukaryota</taxon>
        <taxon>Metazoa</taxon>
        <taxon>Ecdysozoa</taxon>
        <taxon>Arthropoda</taxon>
        <taxon>Chelicerata</taxon>
        <taxon>Arachnida</taxon>
        <taxon>Araneae</taxon>
        <taxon>Araneomorphae</taxon>
        <taxon>Entelegynae</taxon>
        <taxon>Araneoidea</taxon>
        <taxon>Araneidae</taxon>
        <taxon>Caerostris</taxon>
    </lineage>
</organism>
<name>A0AAV4SE31_9ARAC</name>